<dbReference type="RefSeq" id="WP_146174205.1">
    <property type="nucleotide sequence ID" value="NZ_QBKS01000001.1"/>
</dbReference>
<evidence type="ECO:0008006" key="3">
    <source>
        <dbReference type="Google" id="ProtNLM"/>
    </source>
</evidence>
<evidence type="ECO:0000313" key="2">
    <source>
        <dbReference type="Proteomes" id="UP000243978"/>
    </source>
</evidence>
<reference evidence="1 2" key="1">
    <citation type="submission" date="2018-04" db="EMBL/GenBank/DDBJ databases">
        <title>Genomic Encyclopedia of Archaeal and Bacterial Type Strains, Phase II (KMG-II): from individual species to whole genera.</title>
        <authorList>
            <person name="Goeker M."/>
        </authorList>
    </citation>
    <scope>NUCLEOTIDE SEQUENCE [LARGE SCALE GENOMIC DNA]</scope>
    <source>
        <strain evidence="1 2">DSM 100977</strain>
    </source>
</reference>
<gene>
    <name evidence="1" type="ORF">C8N43_2208</name>
</gene>
<organism evidence="1 2">
    <name type="scientific">Litoreibacter ponti</name>
    <dbReference type="NCBI Taxonomy" id="1510457"/>
    <lineage>
        <taxon>Bacteria</taxon>
        <taxon>Pseudomonadati</taxon>
        <taxon>Pseudomonadota</taxon>
        <taxon>Alphaproteobacteria</taxon>
        <taxon>Rhodobacterales</taxon>
        <taxon>Roseobacteraceae</taxon>
        <taxon>Litoreibacter</taxon>
    </lineage>
</organism>
<keyword evidence="2" id="KW-1185">Reference proteome</keyword>
<comment type="caution">
    <text evidence="1">The sequence shown here is derived from an EMBL/GenBank/DDBJ whole genome shotgun (WGS) entry which is preliminary data.</text>
</comment>
<evidence type="ECO:0000313" key="1">
    <source>
        <dbReference type="EMBL" id="PTX57538.1"/>
    </source>
</evidence>
<name>A0A2T6BN75_9RHOB</name>
<dbReference type="AlphaFoldDB" id="A0A2T6BN75"/>
<protein>
    <recommendedName>
        <fullName evidence="3">Transferrin-binding protein B C-lobe/N-lobe beta barrel domain-containing protein</fullName>
    </recommendedName>
</protein>
<accession>A0A2T6BN75</accession>
<sequence length="220" mass="21563">MTIRTLMTIGCVLGLSACGGGGGGGSTTGPVANAVFDATEAELVDKLIALNAASSNRAPGPISGSATYTGQVGVNLTGPSGDSNVVGDMVMTATFQGRDIDGSVNGLLSEDVATGDTARLGGTLQIDGTYTTNGVIDADLTGNIVIPDAGTLLNAAVDMNMSGEFLEVFDPFTGPGSSSPEGNAVAGTVTGDVTGDVLLTVIGGSFIGENTSRPGALSTP</sequence>
<dbReference type="EMBL" id="QBKS01000001">
    <property type="protein sequence ID" value="PTX57538.1"/>
    <property type="molecule type" value="Genomic_DNA"/>
</dbReference>
<proteinExistence type="predicted"/>
<dbReference type="PROSITE" id="PS51257">
    <property type="entry name" value="PROKAR_LIPOPROTEIN"/>
    <property type="match status" value="1"/>
</dbReference>
<dbReference type="Proteomes" id="UP000243978">
    <property type="component" value="Unassembled WGS sequence"/>
</dbReference>